<gene>
    <name evidence="2" type="ORF">CKAN_02754900</name>
</gene>
<keyword evidence="3" id="KW-1185">Reference proteome</keyword>
<dbReference type="EMBL" id="QPKB01000439">
    <property type="protein sequence ID" value="RWR98058.1"/>
    <property type="molecule type" value="Genomic_DNA"/>
</dbReference>
<dbReference type="AlphaFoldDB" id="A0A443Q4Y8"/>
<evidence type="ECO:0000313" key="3">
    <source>
        <dbReference type="Proteomes" id="UP000283530"/>
    </source>
</evidence>
<protein>
    <submittedName>
        <fullName evidence="2">Uncharacterized protein</fullName>
    </submittedName>
</protein>
<dbReference type="Proteomes" id="UP000283530">
    <property type="component" value="Unassembled WGS sequence"/>
</dbReference>
<reference evidence="2 3" key="1">
    <citation type="journal article" date="2019" name="Nat. Plants">
        <title>Stout camphor tree genome fills gaps in understanding of flowering plant genome evolution.</title>
        <authorList>
            <person name="Chaw S.M."/>
            <person name="Liu Y.C."/>
            <person name="Wu Y.W."/>
            <person name="Wang H.Y."/>
            <person name="Lin C.I."/>
            <person name="Wu C.S."/>
            <person name="Ke H.M."/>
            <person name="Chang L.Y."/>
            <person name="Hsu C.Y."/>
            <person name="Yang H.T."/>
            <person name="Sudianto E."/>
            <person name="Hsu M.H."/>
            <person name="Wu K.P."/>
            <person name="Wang L.N."/>
            <person name="Leebens-Mack J.H."/>
            <person name="Tsai I.J."/>
        </authorList>
    </citation>
    <scope>NUCLEOTIDE SEQUENCE [LARGE SCALE GENOMIC DNA]</scope>
    <source>
        <strain evidence="3">cv. Chaw 1501</strain>
        <tissue evidence="2">Young leaves</tissue>
    </source>
</reference>
<comment type="caution">
    <text evidence="2">The sequence shown here is derived from an EMBL/GenBank/DDBJ whole genome shotgun (WGS) entry which is preliminary data.</text>
</comment>
<feature type="region of interest" description="Disordered" evidence="1">
    <location>
        <begin position="1"/>
        <end position="23"/>
    </location>
</feature>
<evidence type="ECO:0000313" key="2">
    <source>
        <dbReference type="EMBL" id="RWR98058.1"/>
    </source>
</evidence>
<name>A0A443Q4Y8_9MAGN</name>
<proteinExistence type="predicted"/>
<feature type="compositionally biased region" description="Polar residues" evidence="1">
    <location>
        <begin position="13"/>
        <end position="23"/>
    </location>
</feature>
<evidence type="ECO:0000256" key="1">
    <source>
        <dbReference type="SAM" id="MobiDB-lite"/>
    </source>
</evidence>
<accession>A0A443Q4Y8</accession>
<sequence>MGGMGKTTVMKLLNNQNSESPRI</sequence>
<organism evidence="2 3">
    <name type="scientific">Cinnamomum micranthum f. kanehirae</name>
    <dbReference type="NCBI Taxonomy" id="337451"/>
    <lineage>
        <taxon>Eukaryota</taxon>
        <taxon>Viridiplantae</taxon>
        <taxon>Streptophyta</taxon>
        <taxon>Embryophyta</taxon>
        <taxon>Tracheophyta</taxon>
        <taxon>Spermatophyta</taxon>
        <taxon>Magnoliopsida</taxon>
        <taxon>Magnoliidae</taxon>
        <taxon>Laurales</taxon>
        <taxon>Lauraceae</taxon>
        <taxon>Cinnamomum</taxon>
    </lineage>
</organism>